<feature type="domain" description="Fibronectin type-III" evidence="6">
    <location>
        <begin position="428"/>
        <end position="515"/>
    </location>
</feature>
<evidence type="ECO:0000256" key="5">
    <source>
        <dbReference type="SAM" id="Phobius"/>
    </source>
</evidence>
<dbReference type="PROSITE" id="PS51764">
    <property type="entry name" value="GH26"/>
    <property type="match status" value="1"/>
</dbReference>
<dbReference type="EMBL" id="JAAAMU010000001">
    <property type="protein sequence ID" value="NBC67487.1"/>
    <property type="molecule type" value="Genomic_DNA"/>
</dbReference>
<dbReference type="Gene3D" id="2.60.120.430">
    <property type="entry name" value="Galactose-binding lectin"/>
    <property type="match status" value="1"/>
</dbReference>
<feature type="active site" description="Proton donor" evidence="3">
    <location>
        <position position="633"/>
    </location>
</feature>
<dbReference type="Proteomes" id="UP000558113">
    <property type="component" value="Unassembled WGS sequence"/>
</dbReference>
<dbReference type="Gene3D" id="3.20.20.80">
    <property type="entry name" value="Glycosidases"/>
    <property type="match status" value="1"/>
</dbReference>
<feature type="region of interest" description="Disordered" evidence="4">
    <location>
        <begin position="1"/>
        <end position="35"/>
    </location>
</feature>
<dbReference type="InterPro" id="IPR022790">
    <property type="entry name" value="GH26_dom"/>
</dbReference>
<keyword evidence="9" id="KW-1185">Reference proteome</keyword>
<evidence type="ECO:0000256" key="3">
    <source>
        <dbReference type="PROSITE-ProRule" id="PRU01100"/>
    </source>
</evidence>
<dbReference type="AlphaFoldDB" id="A0A7X5BWG4"/>
<dbReference type="InterPro" id="IPR017853">
    <property type="entry name" value="GH"/>
</dbReference>
<comment type="caution">
    <text evidence="8">The sequence shown here is derived from an EMBL/GenBank/DDBJ whole genome shotgun (WGS) entry which is preliminary data.</text>
</comment>
<dbReference type="RefSeq" id="WP_161693325.1">
    <property type="nucleotide sequence ID" value="NZ_JAAAMU010000001.1"/>
</dbReference>
<dbReference type="InterPro" id="IPR003961">
    <property type="entry name" value="FN3_dom"/>
</dbReference>
<evidence type="ECO:0000256" key="2">
    <source>
        <dbReference type="ARBA" id="ARBA00023295"/>
    </source>
</evidence>
<reference evidence="8 9" key="1">
    <citation type="submission" date="2020-01" db="EMBL/GenBank/DDBJ databases">
        <title>Paenibacillus soybeanensis sp. nov. isolated from the nodules of soybean (Glycine max(L.) Merr).</title>
        <authorList>
            <person name="Wang H."/>
        </authorList>
    </citation>
    <scope>NUCLEOTIDE SEQUENCE [LARGE SCALE GENOMIC DNA]</scope>
    <source>
        <strain evidence="8 9">DSM 23054</strain>
    </source>
</reference>
<evidence type="ECO:0000256" key="4">
    <source>
        <dbReference type="SAM" id="MobiDB-lite"/>
    </source>
</evidence>
<evidence type="ECO:0000256" key="1">
    <source>
        <dbReference type="ARBA" id="ARBA00022801"/>
    </source>
</evidence>
<dbReference type="SMART" id="SM00060">
    <property type="entry name" value="FN3"/>
    <property type="match status" value="1"/>
</dbReference>
<protein>
    <submittedName>
        <fullName evidence="8">Uncharacterized protein</fullName>
    </submittedName>
</protein>
<evidence type="ECO:0000259" key="7">
    <source>
        <dbReference type="PROSITE" id="PS51764"/>
    </source>
</evidence>
<evidence type="ECO:0000313" key="8">
    <source>
        <dbReference type="EMBL" id="NBC67487.1"/>
    </source>
</evidence>
<dbReference type="CDD" id="cd00063">
    <property type="entry name" value="FN3"/>
    <property type="match status" value="1"/>
</dbReference>
<keyword evidence="5" id="KW-0812">Transmembrane</keyword>
<feature type="compositionally biased region" description="Low complexity" evidence="4">
    <location>
        <begin position="425"/>
        <end position="436"/>
    </location>
</feature>
<gene>
    <name evidence="8" type="ORF">GT003_00575</name>
</gene>
<evidence type="ECO:0000313" key="9">
    <source>
        <dbReference type="Proteomes" id="UP000558113"/>
    </source>
</evidence>
<evidence type="ECO:0000259" key="6">
    <source>
        <dbReference type="PROSITE" id="PS50853"/>
    </source>
</evidence>
<dbReference type="OrthoDB" id="220114at2"/>
<keyword evidence="1 3" id="KW-0378">Hydrolase</keyword>
<dbReference type="SUPFAM" id="SSF49265">
    <property type="entry name" value="Fibronectin type III"/>
    <property type="match status" value="1"/>
</dbReference>
<dbReference type="Pfam" id="PF00041">
    <property type="entry name" value="fn3"/>
    <property type="match status" value="1"/>
</dbReference>
<comment type="similarity">
    <text evidence="3">Belongs to the glycosyl hydrolase 26 family.</text>
</comment>
<accession>A0A7X5BWG4</accession>
<feature type="domain" description="GH26" evidence="7">
    <location>
        <begin position="492"/>
        <end position="814"/>
    </location>
</feature>
<dbReference type="Gene3D" id="2.60.120.200">
    <property type="match status" value="1"/>
</dbReference>
<name>A0A7X5BWG4_9BACL</name>
<dbReference type="InterPro" id="IPR036116">
    <property type="entry name" value="FN3_sf"/>
</dbReference>
<sequence>MIQFNDGKASLAGEIGNRDARTGKGKGKGKRMRGHRKGIGRSMLAMLAAVLLTGLFTFSQQASAAVPSPWLTQDIGSVGVAGSANYASGTYTVQASGTDISGTADQFRYVYQPLSGDGTIVARVASISNTSAWAKGGVMIRESLTTGSKHVSTVMEYASASGAQLVSRSAASGSTATVTQTGVAAPYWVKLQRAGSVFTSSISSNGTSWTQVGTVTVSMNSSVYIGLVVTAQNNTTLNTTTMDNVSVTGSSGSGGPAFVKGINLNGAATTIEGNGWISYASALSSGLSVANAATWSGTYSFSLNPTPDANTLSMLQSALYRSAPANGQGFSLNQTLANGSYQVYLWTIENYQSNFRNEDVKLEGATVATGIGDLALGSWAKYGPYNVTVSDGVLNIDILRSTKGDPQMTGVAIYSAGSGTPDTQAPSAPGSLASPSKTDTTVNLTWSASTDNVGVTGYNIYRGGTTLAGTTTGATSATVTGLTASTAYTFTVKAKDAAGNLSAASNSLGVTTNASTGNRSGLPWKSGVYRTTNDQANWTAIQNFETWRGRLADVTTNFPYRSSWDLMTVTGEFFNGWQGAPWTPTYAVPMFPENIGATFSACAAGSYNSRWTTFAQNLVSHGQGSAIVRLGWEFNGDWFAHSVTNANMTDWKACFRQVATTIKASAPNVKIDWNVTRGDGLKAAGNADPALVYPGDDVVDIIGVDSYDHWPPVFSDSTWTNSHMGGAYGLQHWIDFAVAHGKKFSVPEWGLYHGAAPNFGNDNPFYIEKMWTFFNSLGSLLAYEAYYDEDVLTLGNLSYGNNNPNSAPVYNSHW</sequence>
<dbReference type="PROSITE" id="PS50853">
    <property type="entry name" value="FN3"/>
    <property type="match status" value="1"/>
</dbReference>
<keyword evidence="2 3" id="KW-0326">Glycosidase</keyword>
<keyword evidence="5" id="KW-0472">Membrane</keyword>
<dbReference type="InterPro" id="IPR013783">
    <property type="entry name" value="Ig-like_fold"/>
</dbReference>
<feature type="region of interest" description="Disordered" evidence="4">
    <location>
        <begin position="418"/>
        <end position="437"/>
    </location>
</feature>
<feature type="active site" description="Nucleophile" evidence="3">
    <location>
        <position position="748"/>
    </location>
</feature>
<dbReference type="GO" id="GO:0004553">
    <property type="term" value="F:hydrolase activity, hydrolyzing O-glycosyl compounds"/>
    <property type="evidence" value="ECO:0007669"/>
    <property type="project" value="InterPro"/>
</dbReference>
<feature type="compositionally biased region" description="Basic residues" evidence="4">
    <location>
        <begin position="23"/>
        <end position="35"/>
    </location>
</feature>
<organism evidence="8 9">
    <name type="scientific">Paenibacillus sacheonensis</name>
    <dbReference type="NCBI Taxonomy" id="742054"/>
    <lineage>
        <taxon>Bacteria</taxon>
        <taxon>Bacillati</taxon>
        <taxon>Bacillota</taxon>
        <taxon>Bacilli</taxon>
        <taxon>Bacillales</taxon>
        <taxon>Paenibacillaceae</taxon>
        <taxon>Paenibacillus</taxon>
    </lineage>
</organism>
<dbReference type="Gene3D" id="2.60.40.10">
    <property type="entry name" value="Immunoglobulins"/>
    <property type="match status" value="1"/>
</dbReference>
<proteinExistence type="inferred from homology"/>
<feature type="transmembrane region" description="Helical" evidence="5">
    <location>
        <begin position="38"/>
        <end position="58"/>
    </location>
</feature>
<dbReference type="SUPFAM" id="SSF51445">
    <property type="entry name" value="(Trans)glycosidases"/>
    <property type="match status" value="1"/>
</dbReference>
<keyword evidence="5" id="KW-1133">Transmembrane helix</keyword>